<feature type="region of interest" description="Disordered" evidence="1">
    <location>
        <begin position="26"/>
        <end position="49"/>
    </location>
</feature>
<reference evidence="2" key="1">
    <citation type="submission" date="2020-05" db="EMBL/GenBank/DDBJ databases">
        <title>Phylogenomic resolution of chytrid fungi.</title>
        <authorList>
            <person name="Stajich J.E."/>
            <person name="Amses K."/>
            <person name="Simmons R."/>
            <person name="Seto K."/>
            <person name="Myers J."/>
            <person name="Bonds A."/>
            <person name="Quandt C.A."/>
            <person name="Barry K."/>
            <person name="Liu P."/>
            <person name="Grigoriev I."/>
            <person name="Longcore J.E."/>
            <person name="James T.Y."/>
        </authorList>
    </citation>
    <scope>NUCLEOTIDE SEQUENCE</scope>
    <source>
        <strain evidence="2">JEL0513</strain>
    </source>
</reference>
<sequence length="136" mass="15274">MKKQTLQTDKEQAIALTQDVRTLWANQSPTESGASHQNNTGQASTSMSLVPSISANNRLGRRVILPDLSPDPDLDIILSCLTCRVVFDEGTRIWSLYKSSVLPQLQLSQAERKVLSAAIVKKWEEQEVTKRNQLRR</sequence>
<comment type="caution">
    <text evidence="2">The sequence shown here is derived from an EMBL/GenBank/DDBJ whole genome shotgun (WGS) entry which is preliminary data.</text>
</comment>
<evidence type="ECO:0000313" key="3">
    <source>
        <dbReference type="Proteomes" id="UP001211907"/>
    </source>
</evidence>
<keyword evidence="3" id="KW-1185">Reference proteome</keyword>
<organism evidence="2 3">
    <name type="scientific">Physocladia obscura</name>
    <dbReference type="NCBI Taxonomy" id="109957"/>
    <lineage>
        <taxon>Eukaryota</taxon>
        <taxon>Fungi</taxon>
        <taxon>Fungi incertae sedis</taxon>
        <taxon>Chytridiomycota</taxon>
        <taxon>Chytridiomycota incertae sedis</taxon>
        <taxon>Chytridiomycetes</taxon>
        <taxon>Chytridiales</taxon>
        <taxon>Chytriomycetaceae</taxon>
        <taxon>Physocladia</taxon>
    </lineage>
</organism>
<evidence type="ECO:0000256" key="1">
    <source>
        <dbReference type="SAM" id="MobiDB-lite"/>
    </source>
</evidence>
<accession>A0AAD5SQB2</accession>
<proteinExistence type="predicted"/>
<protein>
    <submittedName>
        <fullName evidence="2">Uncharacterized protein</fullName>
    </submittedName>
</protein>
<feature type="non-terminal residue" evidence="2">
    <location>
        <position position="136"/>
    </location>
</feature>
<dbReference type="Proteomes" id="UP001211907">
    <property type="component" value="Unassembled WGS sequence"/>
</dbReference>
<name>A0AAD5SQB2_9FUNG</name>
<gene>
    <name evidence="2" type="ORF">HK100_006565</name>
</gene>
<dbReference type="EMBL" id="JADGJH010003046">
    <property type="protein sequence ID" value="KAJ3093517.1"/>
    <property type="molecule type" value="Genomic_DNA"/>
</dbReference>
<evidence type="ECO:0000313" key="2">
    <source>
        <dbReference type="EMBL" id="KAJ3093517.1"/>
    </source>
</evidence>
<dbReference type="AlphaFoldDB" id="A0AAD5SQB2"/>